<keyword evidence="11" id="KW-0732">Signal</keyword>
<dbReference type="OrthoDB" id="5546453at2759"/>
<accession>A0A7J7CLZ3</accession>
<evidence type="ECO:0000256" key="1">
    <source>
        <dbReference type="ARBA" id="ARBA00004389"/>
    </source>
</evidence>
<evidence type="ECO:0000313" key="12">
    <source>
        <dbReference type="EMBL" id="KAF5735041.1"/>
    </source>
</evidence>
<evidence type="ECO:0000256" key="4">
    <source>
        <dbReference type="ARBA" id="ARBA00022502"/>
    </source>
</evidence>
<comment type="subcellular location">
    <subcellularLocation>
        <location evidence="1">Endoplasmic reticulum membrane</location>
        <topology evidence="1">Single-pass membrane protein</topology>
    </subcellularLocation>
</comment>
<comment type="caution">
    <text evidence="12">The sequence shown here is derived from an EMBL/GenBank/DDBJ whole genome shotgun (WGS) entry which is preliminary data.</text>
</comment>
<sequence length="313" mass="35185">MDIHFHNCLKVGILLFFLTGTGSCVDRRSSRTEVADCDSSYDPTHDGTSLCSQRYIMKSYFEKYESLDDTNFQEFISHGLPFGLCELLQSNPDLLRLAVPRRLLIGEGSHRHLSSSIKFHIEPESVSQLPSHFCKVLIVERLPSGVFADPFELQHLLERGVFTDVAVFGDTNLELPSILSNRSAIEVHMDLGPNMLLGHKKELDVNIELPVHARYPPLDESGYSTVEFGTPDIILHCSIEGKSRNRRCLFIPTIDGADTNTEPVFWRIPSGRIAHARIVFVLTFISASISTLLIVWTSIYHSNTRNSKNAKLS</sequence>
<feature type="chain" id="PRO_5029912011" evidence="11">
    <location>
        <begin position="25"/>
        <end position="313"/>
    </location>
</feature>
<comment type="pathway">
    <text evidence="2">Glycolipid biosynthesis; glycosylphosphatidylinositol-anchor biosynthesis.</text>
</comment>
<dbReference type="InterPro" id="IPR013233">
    <property type="entry name" value="PIG-X/PBN1"/>
</dbReference>
<dbReference type="SMART" id="SM00780">
    <property type="entry name" value="PIG-X"/>
    <property type="match status" value="1"/>
</dbReference>
<dbReference type="Proteomes" id="UP000593562">
    <property type="component" value="Unassembled WGS sequence"/>
</dbReference>
<dbReference type="FunCoup" id="A0A7J7CLZ3">
    <property type="interactions" value="1203"/>
</dbReference>
<keyword evidence="5 10" id="KW-0812">Transmembrane</keyword>
<evidence type="ECO:0000256" key="5">
    <source>
        <dbReference type="ARBA" id="ARBA00022692"/>
    </source>
</evidence>
<evidence type="ECO:0000256" key="8">
    <source>
        <dbReference type="ARBA" id="ARBA00023136"/>
    </source>
</evidence>
<evidence type="ECO:0000256" key="6">
    <source>
        <dbReference type="ARBA" id="ARBA00022824"/>
    </source>
</evidence>
<name>A0A7J7CLZ3_TRIWF</name>
<evidence type="ECO:0000313" key="13">
    <source>
        <dbReference type="Proteomes" id="UP000593562"/>
    </source>
</evidence>
<dbReference type="AlphaFoldDB" id="A0A7J7CLZ3"/>
<feature type="signal peptide" evidence="11">
    <location>
        <begin position="1"/>
        <end position="24"/>
    </location>
</feature>
<evidence type="ECO:0000256" key="11">
    <source>
        <dbReference type="SAM" id="SignalP"/>
    </source>
</evidence>
<comment type="similarity">
    <text evidence="3">Belongs to the PIGX family.</text>
</comment>
<evidence type="ECO:0000256" key="10">
    <source>
        <dbReference type="SAM" id="Phobius"/>
    </source>
</evidence>
<keyword evidence="8 10" id="KW-0472">Membrane</keyword>
<dbReference type="UniPathway" id="UPA00196"/>
<dbReference type="EMBL" id="JAAARO010000015">
    <property type="protein sequence ID" value="KAF5735041.1"/>
    <property type="molecule type" value="Genomic_DNA"/>
</dbReference>
<keyword evidence="13" id="KW-1185">Reference proteome</keyword>
<evidence type="ECO:0000256" key="3">
    <source>
        <dbReference type="ARBA" id="ARBA00010345"/>
    </source>
</evidence>
<gene>
    <name evidence="12" type="ORF">HS088_TW15G00540</name>
</gene>
<dbReference type="InParanoid" id="A0A7J7CLZ3"/>
<feature type="transmembrane region" description="Helical" evidence="10">
    <location>
        <begin position="278"/>
        <end position="299"/>
    </location>
</feature>
<proteinExistence type="inferred from homology"/>
<dbReference type="InterPro" id="IPR040039">
    <property type="entry name" value="PIGX"/>
</dbReference>
<reference evidence="12 13" key="1">
    <citation type="journal article" date="2020" name="Nat. Commun.">
        <title>Genome of Tripterygium wilfordii and identification of cytochrome P450 involved in triptolide biosynthesis.</title>
        <authorList>
            <person name="Tu L."/>
            <person name="Su P."/>
            <person name="Zhang Z."/>
            <person name="Gao L."/>
            <person name="Wang J."/>
            <person name="Hu T."/>
            <person name="Zhou J."/>
            <person name="Zhang Y."/>
            <person name="Zhao Y."/>
            <person name="Liu Y."/>
            <person name="Song Y."/>
            <person name="Tong Y."/>
            <person name="Lu Y."/>
            <person name="Yang J."/>
            <person name="Xu C."/>
            <person name="Jia M."/>
            <person name="Peters R.J."/>
            <person name="Huang L."/>
            <person name="Gao W."/>
        </authorList>
    </citation>
    <scope>NUCLEOTIDE SEQUENCE [LARGE SCALE GENOMIC DNA]</scope>
    <source>
        <strain evidence="13">cv. XIE 37</strain>
        <tissue evidence="12">Leaf</tissue>
    </source>
</reference>
<protein>
    <submittedName>
        <fullName evidence="12">Phosphatidylinositol-glycan biosynthesis class X protein</fullName>
    </submittedName>
</protein>
<dbReference type="GO" id="GO:0006506">
    <property type="term" value="P:GPI anchor biosynthetic process"/>
    <property type="evidence" value="ECO:0007669"/>
    <property type="project" value="UniProtKB-UniPathway"/>
</dbReference>
<dbReference type="PANTHER" id="PTHR28650:SF1">
    <property type="entry name" value="PHOSPHATIDYLINOSITOL-GLYCAN BIOSYNTHESIS CLASS X PROTEIN"/>
    <property type="match status" value="1"/>
</dbReference>
<dbReference type="Pfam" id="PF08320">
    <property type="entry name" value="PIG-X"/>
    <property type="match status" value="1"/>
</dbReference>
<dbReference type="GO" id="GO:0005789">
    <property type="term" value="C:endoplasmic reticulum membrane"/>
    <property type="evidence" value="ECO:0007669"/>
    <property type="project" value="UniProtKB-SubCell"/>
</dbReference>
<evidence type="ECO:0000256" key="7">
    <source>
        <dbReference type="ARBA" id="ARBA00022989"/>
    </source>
</evidence>
<evidence type="ECO:0000256" key="9">
    <source>
        <dbReference type="ARBA" id="ARBA00023180"/>
    </source>
</evidence>
<keyword evidence="9" id="KW-0325">Glycoprotein</keyword>
<keyword evidence="4" id="KW-0337">GPI-anchor biosynthesis</keyword>
<dbReference type="PANTHER" id="PTHR28650">
    <property type="entry name" value="PHOSPHATIDYLINOSITOL-GLYCAN BIOSYNTHESIS CLASS X PROTEIN"/>
    <property type="match status" value="1"/>
</dbReference>
<evidence type="ECO:0000256" key="2">
    <source>
        <dbReference type="ARBA" id="ARBA00004687"/>
    </source>
</evidence>
<keyword evidence="6" id="KW-0256">Endoplasmic reticulum</keyword>
<organism evidence="12 13">
    <name type="scientific">Tripterygium wilfordii</name>
    <name type="common">Thunder God vine</name>
    <dbReference type="NCBI Taxonomy" id="458696"/>
    <lineage>
        <taxon>Eukaryota</taxon>
        <taxon>Viridiplantae</taxon>
        <taxon>Streptophyta</taxon>
        <taxon>Embryophyta</taxon>
        <taxon>Tracheophyta</taxon>
        <taxon>Spermatophyta</taxon>
        <taxon>Magnoliopsida</taxon>
        <taxon>eudicotyledons</taxon>
        <taxon>Gunneridae</taxon>
        <taxon>Pentapetalae</taxon>
        <taxon>rosids</taxon>
        <taxon>fabids</taxon>
        <taxon>Celastrales</taxon>
        <taxon>Celastraceae</taxon>
        <taxon>Tripterygium</taxon>
    </lineage>
</organism>
<keyword evidence="7 10" id="KW-1133">Transmembrane helix</keyword>